<dbReference type="InterPro" id="IPR036390">
    <property type="entry name" value="WH_DNA-bd_sf"/>
</dbReference>
<evidence type="ECO:0000256" key="4">
    <source>
        <dbReference type="ARBA" id="ARBA00023163"/>
    </source>
</evidence>
<dbReference type="FunFam" id="1.10.10.10:FF:000001">
    <property type="entry name" value="LysR family transcriptional regulator"/>
    <property type="match status" value="1"/>
</dbReference>
<dbReference type="SUPFAM" id="SSF46785">
    <property type="entry name" value="Winged helix' DNA-binding domain"/>
    <property type="match status" value="1"/>
</dbReference>
<sequence length="300" mass="33679">MKARFDQWLSFRTVVKRGSFAAAAESLELSRALVSGHVRQLEEHYGVRLLNRTTRRLSLTDEGQRLLERIAPLLDEAESTEKQMQDLANEIRGTLRIQVPAVLDAEPLHHCLAKLMLQHPGVKLEVLIGESIDDLVGRGIDLALYIGTLEDSSMVCRPLCQLETKLVASPTYWQQAGIPSQVSDLSQHRCIHYRHCLTGHNWDFLDQDGQPILVKPNFVMETDSETMALRLAKSGVGVTTALAFLCQQALAQGTLEAHLDCYLHPVPLSAVYPAKHNKPLRLQRLLELLAETFTNPMIHR</sequence>
<dbReference type="Pfam" id="PF00126">
    <property type="entry name" value="HTH_1"/>
    <property type="match status" value="1"/>
</dbReference>
<proteinExistence type="inferred from homology"/>
<dbReference type="AlphaFoldDB" id="A0A4U1BSD4"/>
<name>A0A4U1BSD4_9GAMM</name>
<dbReference type="InterPro" id="IPR058163">
    <property type="entry name" value="LysR-type_TF_proteobact-type"/>
</dbReference>
<keyword evidence="7" id="KW-1185">Reference proteome</keyword>
<dbReference type="Proteomes" id="UP000305675">
    <property type="component" value="Unassembled WGS sequence"/>
</dbReference>
<evidence type="ECO:0000313" key="7">
    <source>
        <dbReference type="Proteomes" id="UP000305675"/>
    </source>
</evidence>
<keyword evidence="3" id="KW-0238">DNA-binding</keyword>
<dbReference type="Pfam" id="PF03466">
    <property type="entry name" value="LysR_substrate"/>
    <property type="match status" value="1"/>
</dbReference>
<gene>
    <name evidence="6" type="ORF">FCL42_08610</name>
</gene>
<dbReference type="PANTHER" id="PTHR30537:SF5">
    <property type="entry name" value="HTH-TYPE TRANSCRIPTIONAL ACTIVATOR TTDR-RELATED"/>
    <property type="match status" value="1"/>
</dbReference>
<evidence type="ECO:0000256" key="2">
    <source>
        <dbReference type="ARBA" id="ARBA00023015"/>
    </source>
</evidence>
<dbReference type="PANTHER" id="PTHR30537">
    <property type="entry name" value="HTH-TYPE TRANSCRIPTIONAL REGULATOR"/>
    <property type="match status" value="1"/>
</dbReference>
<dbReference type="OrthoDB" id="9786526at2"/>
<dbReference type="GO" id="GO:0003677">
    <property type="term" value="F:DNA binding"/>
    <property type="evidence" value="ECO:0007669"/>
    <property type="project" value="UniProtKB-KW"/>
</dbReference>
<dbReference type="SUPFAM" id="SSF53850">
    <property type="entry name" value="Periplasmic binding protein-like II"/>
    <property type="match status" value="1"/>
</dbReference>
<dbReference type="PROSITE" id="PS50931">
    <property type="entry name" value="HTH_LYSR"/>
    <property type="match status" value="1"/>
</dbReference>
<dbReference type="InterPro" id="IPR005119">
    <property type="entry name" value="LysR_subst-bd"/>
</dbReference>
<reference evidence="6 7" key="1">
    <citation type="submission" date="2019-04" db="EMBL/GenBank/DDBJ databases">
        <authorList>
            <person name="Hwang J.C."/>
        </authorList>
    </citation>
    <scope>NUCLEOTIDE SEQUENCE [LARGE SCALE GENOMIC DNA]</scope>
    <source>
        <strain evidence="6 7">IMCC35002</strain>
    </source>
</reference>
<evidence type="ECO:0000256" key="3">
    <source>
        <dbReference type="ARBA" id="ARBA00023125"/>
    </source>
</evidence>
<dbReference type="CDD" id="cd08422">
    <property type="entry name" value="PBP2_CrgA_like"/>
    <property type="match status" value="1"/>
</dbReference>
<feature type="domain" description="HTH lysR-type" evidence="5">
    <location>
        <begin position="1"/>
        <end position="60"/>
    </location>
</feature>
<dbReference type="Gene3D" id="1.10.10.10">
    <property type="entry name" value="Winged helix-like DNA-binding domain superfamily/Winged helix DNA-binding domain"/>
    <property type="match status" value="1"/>
</dbReference>
<dbReference type="RefSeq" id="WP_136862992.1">
    <property type="nucleotide sequence ID" value="NZ_SWCJ01000004.1"/>
</dbReference>
<evidence type="ECO:0000313" key="6">
    <source>
        <dbReference type="EMBL" id="TKB56262.1"/>
    </source>
</evidence>
<keyword evidence="4" id="KW-0804">Transcription</keyword>
<evidence type="ECO:0000259" key="5">
    <source>
        <dbReference type="PROSITE" id="PS50931"/>
    </source>
</evidence>
<comment type="similarity">
    <text evidence="1">Belongs to the LysR transcriptional regulatory family.</text>
</comment>
<dbReference type="Gene3D" id="3.40.190.290">
    <property type="match status" value="1"/>
</dbReference>
<dbReference type="EMBL" id="SWCJ01000004">
    <property type="protein sequence ID" value="TKB56262.1"/>
    <property type="molecule type" value="Genomic_DNA"/>
</dbReference>
<keyword evidence="2" id="KW-0805">Transcription regulation</keyword>
<dbReference type="InterPro" id="IPR036388">
    <property type="entry name" value="WH-like_DNA-bd_sf"/>
</dbReference>
<dbReference type="InterPro" id="IPR000847">
    <property type="entry name" value="LysR_HTH_N"/>
</dbReference>
<protein>
    <submittedName>
        <fullName evidence="6">LysR family transcriptional regulator</fullName>
    </submittedName>
</protein>
<accession>A0A4U1BSD4</accession>
<dbReference type="GO" id="GO:0003700">
    <property type="term" value="F:DNA-binding transcription factor activity"/>
    <property type="evidence" value="ECO:0007669"/>
    <property type="project" value="InterPro"/>
</dbReference>
<comment type="caution">
    <text evidence="6">The sequence shown here is derived from an EMBL/GenBank/DDBJ whole genome shotgun (WGS) entry which is preliminary data.</text>
</comment>
<organism evidence="6 7">
    <name type="scientific">Ferrimonas aestuarii</name>
    <dbReference type="NCBI Taxonomy" id="2569539"/>
    <lineage>
        <taxon>Bacteria</taxon>
        <taxon>Pseudomonadati</taxon>
        <taxon>Pseudomonadota</taxon>
        <taxon>Gammaproteobacteria</taxon>
        <taxon>Alteromonadales</taxon>
        <taxon>Ferrimonadaceae</taxon>
        <taxon>Ferrimonas</taxon>
    </lineage>
</organism>
<evidence type="ECO:0000256" key="1">
    <source>
        <dbReference type="ARBA" id="ARBA00009437"/>
    </source>
</evidence>